<organism evidence="12 13">
    <name type="scientific">Falsiporphyromonas endometrii</name>
    <dbReference type="NCBI Taxonomy" id="1387297"/>
    <lineage>
        <taxon>Bacteria</taxon>
        <taxon>Pseudomonadati</taxon>
        <taxon>Bacteroidota</taxon>
        <taxon>Bacteroidia</taxon>
        <taxon>Bacteroidales</taxon>
        <taxon>Porphyromonadaceae</taxon>
        <taxon>Falsiporphyromonas</taxon>
    </lineage>
</organism>
<keyword evidence="7" id="KW-0460">Magnesium</keyword>
<dbReference type="EC" id="6.3.2.13" evidence="7"/>
<dbReference type="Gene3D" id="3.40.1190.10">
    <property type="entry name" value="Mur-like, catalytic domain"/>
    <property type="match status" value="1"/>
</dbReference>
<dbReference type="SUPFAM" id="SSF53244">
    <property type="entry name" value="MurD-like peptide ligases, peptide-binding domain"/>
    <property type="match status" value="1"/>
</dbReference>
<protein>
    <recommendedName>
        <fullName evidence="7">UDP-N-acetylmuramoyl-L-alanyl-D-glutamate--2,6-diaminopimelate ligase</fullName>
        <ecNumber evidence="7">6.3.2.13</ecNumber>
    </recommendedName>
    <alternativeName>
        <fullName evidence="7">Meso-A2pm-adding enzyme</fullName>
    </alternativeName>
    <alternativeName>
        <fullName evidence="7">Meso-diaminopimelate-adding enzyme</fullName>
    </alternativeName>
    <alternativeName>
        <fullName evidence="7">UDP-MurNAc-L-Ala-D-Glu:meso-diaminopimelate ligase</fullName>
    </alternativeName>
    <alternativeName>
        <fullName evidence="7">UDP-MurNAc-tripeptide synthetase</fullName>
    </alternativeName>
    <alternativeName>
        <fullName evidence="7">UDP-N-acetylmuramyl-tripeptide synthetase</fullName>
    </alternativeName>
</protein>
<keyword evidence="7" id="KW-0963">Cytoplasm</keyword>
<keyword evidence="4 7" id="KW-0573">Peptidoglycan synthesis</keyword>
<keyword evidence="7" id="KW-0547">Nucleotide-binding</keyword>
<feature type="binding site" evidence="7">
    <location>
        <position position="180"/>
    </location>
    <ligand>
        <name>UDP-N-acetyl-alpha-D-muramoyl-L-alanyl-D-glutamate</name>
        <dbReference type="ChEBI" id="CHEBI:83900"/>
    </ligand>
</feature>
<evidence type="ECO:0000256" key="2">
    <source>
        <dbReference type="ARBA" id="ARBA00022618"/>
    </source>
</evidence>
<feature type="binding site" evidence="7">
    <location>
        <position position="456"/>
    </location>
    <ligand>
        <name>meso-2,6-diaminopimelate</name>
        <dbReference type="ChEBI" id="CHEBI:57791"/>
    </ligand>
</feature>
<comment type="catalytic activity">
    <reaction evidence="7">
        <text>UDP-N-acetyl-alpha-D-muramoyl-L-alanyl-D-glutamate + meso-2,6-diaminopimelate + ATP = UDP-N-acetyl-alpha-D-muramoyl-L-alanyl-gamma-D-glutamyl-meso-2,6-diaminopimelate + ADP + phosphate + H(+)</text>
        <dbReference type="Rhea" id="RHEA:23676"/>
        <dbReference type="ChEBI" id="CHEBI:15378"/>
        <dbReference type="ChEBI" id="CHEBI:30616"/>
        <dbReference type="ChEBI" id="CHEBI:43474"/>
        <dbReference type="ChEBI" id="CHEBI:57791"/>
        <dbReference type="ChEBI" id="CHEBI:83900"/>
        <dbReference type="ChEBI" id="CHEBI:83905"/>
        <dbReference type="ChEBI" id="CHEBI:456216"/>
        <dbReference type="EC" id="6.3.2.13"/>
    </reaction>
</comment>
<feature type="binding site" evidence="7">
    <location>
        <position position="186"/>
    </location>
    <ligand>
        <name>UDP-N-acetyl-alpha-D-muramoyl-L-alanyl-D-glutamate</name>
        <dbReference type="ChEBI" id="CHEBI:83900"/>
    </ligand>
</feature>
<feature type="domain" description="Mur ligase C-terminal" evidence="10">
    <location>
        <begin position="327"/>
        <end position="458"/>
    </location>
</feature>
<feature type="binding site" evidence="7">
    <location>
        <begin position="111"/>
        <end position="117"/>
    </location>
    <ligand>
        <name>ATP</name>
        <dbReference type="ChEBI" id="CHEBI:30616"/>
    </ligand>
</feature>
<feature type="domain" description="Mur ligase central" evidence="11">
    <location>
        <begin position="109"/>
        <end position="305"/>
    </location>
</feature>
<dbReference type="InterPro" id="IPR035911">
    <property type="entry name" value="MurE/MurF_N"/>
</dbReference>
<dbReference type="NCBIfam" id="TIGR01085">
    <property type="entry name" value="murE"/>
    <property type="match status" value="1"/>
</dbReference>
<evidence type="ECO:0000259" key="9">
    <source>
        <dbReference type="Pfam" id="PF01225"/>
    </source>
</evidence>
<evidence type="ECO:0000256" key="3">
    <source>
        <dbReference type="ARBA" id="ARBA00022960"/>
    </source>
</evidence>
<dbReference type="Gene3D" id="3.90.190.20">
    <property type="entry name" value="Mur ligase, C-terminal domain"/>
    <property type="match status" value="1"/>
</dbReference>
<feature type="short sequence motif" description="Meso-diaminopimelate recognition motif" evidence="7">
    <location>
        <begin position="403"/>
        <end position="406"/>
    </location>
</feature>
<evidence type="ECO:0000256" key="4">
    <source>
        <dbReference type="ARBA" id="ARBA00022984"/>
    </source>
</evidence>
<evidence type="ECO:0000313" key="13">
    <source>
        <dbReference type="Proteomes" id="UP001596020"/>
    </source>
</evidence>
<accession>A0ABV9KB68</accession>
<dbReference type="GO" id="GO:0008765">
    <property type="term" value="F:UDP-N-acetylmuramoylalanyl-D-glutamate-2,6-diaminopimelate ligase activity"/>
    <property type="evidence" value="ECO:0007669"/>
    <property type="project" value="UniProtKB-EC"/>
</dbReference>
<evidence type="ECO:0000256" key="1">
    <source>
        <dbReference type="ARBA" id="ARBA00005898"/>
    </source>
</evidence>
<comment type="cofactor">
    <cofactor evidence="7">
        <name>Mg(2+)</name>
        <dbReference type="ChEBI" id="CHEBI:18420"/>
    </cofactor>
</comment>
<dbReference type="InterPro" id="IPR004101">
    <property type="entry name" value="Mur_ligase_C"/>
</dbReference>
<gene>
    <name evidence="7" type="primary">murE</name>
    <name evidence="12" type="ORF">ACFO3G_09875</name>
</gene>
<dbReference type="InterPro" id="IPR013221">
    <property type="entry name" value="Mur_ligase_cen"/>
</dbReference>
<dbReference type="PANTHER" id="PTHR23135:SF4">
    <property type="entry name" value="UDP-N-ACETYLMURAMOYL-L-ALANYL-D-GLUTAMATE--2,6-DIAMINOPIMELATE LIGASE MURE HOMOLOG, CHLOROPLASTIC"/>
    <property type="match status" value="1"/>
</dbReference>
<comment type="pathway">
    <text evidence="7 8">Cell wall biogenesis; peptidoglycan biosynthesis.</text>
</comment>
<dbReference type="Proteomes" id="UP001596020">
    <property type="component" value="Unassembled WGS sequence"/>
</dbReference>
<proteinExistence type="inferred from homology"/>
<comment type="function">
    <text evidence="7">Catalyzes the addition of meso-diaminopimelic acid to the nucleotide precursor UDP-N-acetylmuramoyl-L-alanyl-D-glutamate (UMAG) in the biosynthesis of bacterial cell-wall peptidoglycan.</text>
</comment>
<feature type="binding site" evidence="7">
    <location>
        <position position="379"/>
    </location>
    <ligand>
        <name>meso-2,6-diaminopimelate</name>
        <dbReference type="ChEBI" id="CHEBI:57791"/>
    </ligand>
</feature>
<evidence type="ECO:0000256" key="8">
    <source>
        <dbReference type="RuleBase" id="RU004135"/>
    </source>
</evidence>
<feature type="binding site" evidence="7">
    <location>
        <position position="30"/>
    </location>
    <ligand>
        <name>UDP-N-acetyl-alpha-D-muramoyl-L-alanyl-D-glutamate</name>
        <dbReference type="ChEBI" id="CHEBI:83900"/>
    </ligand>
</feature>
<dbReference type="EMBL" id="JBHSGO010000217">
    <property type="protein sequence ID" value="MFC4666901.1"/>
    <property type="molecule type" value="Genomic_DNA"/>
</dbReference>
<dbReference type="Pfam" id="PF01225">
    <property type="entry name" value="Mur_ligase"/>
    <property type="match status" value="1"/>
</dbReference>
<keyword evidence="3 7" id="KW-0133">Cell shape</keyword>
<feature type="modified residue" description="N6-carboxylysine" evidence="7">
    <location>
        <position position="220"/>
    </location>
</feature>
<keyword evidence="5 7" id="KW-0131">Cell cycle</keyword>
<dbReference type="RefSeq" id="WP_380080432.1">
    <property type="nucleotide sequence ID" value="NZ_JBHSGO010000217.1"/>
</dbReference>
<dbReference type="Gene3D" id="3.40.1390.10">
    <property type="entry name" value="MurE/MurF, N-terminal domain"/>
    <property type="match status" value="1"/>
</dbReference>
<dbReference type="NCBIfam" id="NF001126">
    <property type="entry name" value="PRK00139.1-4"/>
    <property type="match status" value="1"/>
</dbReference>
<evidence type="ECO:0000256" key="5">
    <source>
        <dbReference type="ARBA" id="ARBA00023306"/>
    </source>
</evidence>
<dbReference type="SUPFAM" id="SSF63418">
    <property type="entry name" value="MurE/MurF N-terminal domain"/>
    <property type="match status" value="1"/>
</dbReference>
<keyword evidence="7 12" id="KW-0436">Ligase</keyword>
<dbReference type="HAMAP" id="MF_00208">
    <property type="entry name" value="MurE"/>
    <property type="match status" value="1"/>
</dbReference>
<dbReference type="InterPro" id="IPR000713">
    <property type="entry name" value="Mur_ligase_N"/>
</dbReference>
<dbReference type="InterPro" id="IPR036565">
    <property type="entry name" value="Mur-like_cat_sf"/>
</dbReference>
<feature type="domain" description="Mur ligase N-terminal catalytic" evidence="9">
    <location>
        <begin position="27"/>
        <end position="70"/>
    </location>
</feature>
<comment type="caution">
    <text evidence="12">The sequence shown here is derived from an EMBL/GenBank/DDBJ whole genome shotgun (WGS) entry which is preliminary data.</text>
</comment>
<feature type="binding site" evidence="7">
    <location>
        <begin position="403"/>
        <end position="406"/>
    </location>
    <ligand>
        <name>meso-2,6-diaminopimelate</name>
        <dbReference type="ChEBI" id="CHEBI:57791"/>
    </ligand>
</feature>
<dbReference type="Pfam" id="PF08245">
    <property type="entry name" value="Mur_ligase_M"/>
    <property type="match status" value="1"/>
</dbReference>
<keyword evidence="6 7" id="KW-0961">Cell wall biogenesis/degradation</keyword>
<dbReference type="Pfam" id="PF02875">
    <property type="entry name" value="Mur_ligase_C"/>
    <property type="match status" value="1"/>
</dbReference>
<keyword evidence="2 7" id="KW-0132">Cell division</keyword>
<evidence type="ECO:0000259" key="11">
    <source>
        <dbReference type="Pfam" id="PF08245"/>
    </source>
</evidence>
<name>A0ABV9KB68_9PORP</name>
<comment type="similarity">
    <text evidence="1 7">Belongs to the MurCDEF family. MurE subfamily.</text>
</comment>
<keyword evidence="13" id="KW-1185">Reference proteome</keyword>
<evidence type="ECO:0000256" key="6">
    <source>
        <dbReference type="ARBA" id="ARBA00023316"/>
    </source>
</evidence>
<keyword evidence="7" id="KW-0067">ATP-binding</keyword>
<reference evidence="13" key="1">
    <citation type="journal article" date="2019" name="Int. J. Syst. Evol. Microbiol.">
        <title>The Global Catalogue of Microorganisms (GCM) 10K type strain sequencing project: providing services to taxonomists for standard genome sequencing and annotation.</title>
        <authorList>
            <consortium name="The Broad Institute Genomics Platform"/>
            <consortium name="The Broad Institute Genome Sequencing Center for Infectious Disease"/>
            <person name="Wu L."/>
            <person name="Ma J."/>
        </authorList>
    </citation>
    <scope>NUCLEOTIDE SEQUENCE [LARGE SCALE GENOMIC DNA]</scope>
    <source>
        <strain evidence="13">CGMCC 4.7357</strain>
    </source>
</reference>
<dbReference type="InterPro" id="IPR005761">
    <property type="entry name" value="UDP-N-AcMur-Glu-dNH2Pim_ligase"/>
</dbReference>
<comment type="subcellular location">
    <subcellularLocation>
        <location evidence="7 8">Cytoplasm</location>
    </subcellularLocation>
</comment>
<dbReference type="InterPro" id="IPR036615">
    <property type="entry name" value="Mur_ligase_C_dom_sf"/>
</dbReference>
<feature type="binding site" evidence="7">
    <location>
        <begin position="153"/>
        <end position="154"/>
    </location>
    <ligand>
        <name>UDP-N-acetyl-alpha-D-muramoyl-L-alanyl-D-glutamate</name>
        <dbReference type="ChEBI" id="CHEBI:83900"/>
    </ligand>
</feature>
<evidence type="ECO:0000256" key="7">
    <source>
        <dbReference type="HAMAP-Rule" id="MF_00208"/>
    </source>
</evidence>
<comment type="PTM">
    <text evidence="7">Carboxylation is probably crucial for Mg(2+) binding and, consequently, for the gamma-phosphate positioning of ATP.</text>
</comment>
<sequence>MTVAELLKGIQVVSTVGNTNIEVGNFTSDSRTVSDGDTFIAVKGVHVDGHAYIDKAISQGAKCVILEQMPNELVQGVTYIQLSNTLASVGLLASALHGDPSKTMKVVGVTGTNGKTTIATLLYKVFKESGHKVGLLSTVCNYIDDEVIPATHTTPDPIELQALLYKMKQAGCEYVFMEVSSHAADQCRIAGIDFDGAVFTNLTRDHLDYHKTVDNYIAAKKKFFDSLKSEAFALVNDDDKKGRVMLQNCKASHYFYALKNPADFKGKVLELHPDSTEIEVNGLELSLQLVGGFNVYNALAVFGAATLLGMPKEEAARVLSMMRPVDGRFQVIHSARKAYTAVVDYAHTPDALVNVLTTINNLCKGSGRVICVVGAGGDRDAGKRPIMAKEAVAKSDILILTSDNPRSEDPNEIIRQMKEGLTEDDMSKTLCITDRKEAIRTACMMAQKGDFILVAGKGHETYQEVKGVKNHFDDREVIKDFMKVEK</sequence>
<comment type="caution">
    <text evidence="7">Lacks conserved residue(s) required for the propagation of feature annotation.</text>
</comment>
<dbReference type="SUPFAM" id="SSF53623">
    <property type="entry name" value="MurD-like peptide ligases, catalytic domain"/>
    <property type="match status" value="1"/>
</dbReference>
<evidence type="ECO:0000259" key="10">
    <source>
        <dbReference type="Pfam" id="PF02875"/>
    </source>
</evidence>
<feature type="binding site" evidence="7">
    <location>
        <position position="460"/>
    </location>
    <ligand>
        <name>meso-2,6-diaminopimelate</name>
        <dbReference type="ChEBI" id="CHEBI:57791"/>
    </ligand>
</feature>
<dbReference type="PANTHER" id="PTHR23135">
    <property type="entry name" value="MUR LIGASE FAMILY MEMBER"/>
    <property type="match status" value="1"/>
</dbReference>
<evidence type="ECO:0000313" key="12">
    <source>
        <dbReference type="EMBL" id="MFC4666901.1"/>
    </source>
</evidence>
<feature type="binding site" evidence="7">
    <location>
        <position position="188"/>
    </location>
    <ligand>
        <name>UDP-N-acetyl-alpha-D-muramoyl-L-alanyl-D-glutamate</name>
        <dbReference type="ChEBI" id="CHEBI:83900"/>
    </ligand>
</feature>